<organism evidence="1 2">
    <name type="scientific">Pedobacter paludis</name>
    <dbReference type="NCBI Taxonomy" id="2203212"/>
    <lineage>
        <taxon>Bacteria</taxon>
        <taxon>Pseudomonadati</taxon>
        <taxon>Bacteroidota</taxon>
        <taxon>Sphingobacteriia</taxon>
        <taxon>Sphingobacteriales</taxon>
        <taxon>Sphingobacteriaceae</taxon>
        <taxon>Pedobacter</taxon>
    </lineage>
</organism>
<gene>
    <name evidence="1" type="ORF">DF947_01715</name>
</gene>
<name>A0A317F640_9SPHI</name>
<dbReference type="AlphaFoldDB" id="A0A317F640"/>
<comment type="caution">
    <text evidence="1">The sequence shown here is derived from an EMBL/GenBank/DDBJ whole genome shotgun (WGS) entry which is preliminary data.</text>
</comment>
<keyword evidence="2" id="KW-1185">Reference proteome</keyword>
<reference evidence="2" key="1">
    <citation type="submission" date="2018-05" db="EMBL/GenBank/DDBJ databases">
        <title>Pedobacter paludis sp. nov., isolated from wetland soil.</title>
        <authorList>
            <person name="Zhang Y."/>
        </authorList>
    </citation>
    <scope>NUCLEOTIDE SEQUENCE [LARGE SCALE GENOMIC DNA]</scope>
    <source>
        <strain evidence="2">R-8</strain>
    </source>
</reference>
<dbReference type="OrthoDB" id="1453012at2"/>
<dbReference type="RefSeq" id="WP_109927956.1">
    <property type="nucleotide sequence ID" value="NZ_QGNY01000001.1"/>
</dbReference>
<proteinExistence type="predicted"/>
<dbReference type="Proteomes" id="UP000245391">
    <property type="component" value="Unassembled WGS sequence"/>
</dbReference>
<accession>A0A317F640</accession>
<evidence type="ECO:0000313" key="1">
    <source>
        <dbReference type="EMBL" id="PWS33369.1"/>
    </source>
</evidence>
<protein>
    <submittedName>
        <fullName evidence="1">Uncharacterized protein</fullName>
    </submittedName>
</protein>
<sequence length="105" mass="12156">MQFVKKRANSSLEDFLTEAAQVKNFKSSTGRAYQVLDIVNHQMSFLRLDAKSDAPWVMDLKAVYRAYQELDDFETLNFKKYVPRRHSPARGLLLHLQLLTPKVIG</sequence>
<dbReference type="EMBL" id="QGNY01000001">
    <property type="protein sequence ID" value="PWS33369.1"/>
    <property type="molecule type" value="Genomic_DNA"/>
</dbReference>
<evidence type="ECO:0000313" key="2">
    <source>
        <dbReference type="Proteomes" id="UP000245391"/>
    </source>
</evidence>